<dbReference type="PANTHER" id="PTHR22770">
    <property type="entry name" value="UBIQUITIN CONJUGATING ENZYME 7 INTERACTING PROTEIN-RELATED"/>
    <property type="match status" value="1"/>
</dbReference>
<dbReference type="InterPro" id="IPR001841">
    <property type="entry name" value="Znf_RING"/>
</dbReference>
<organism evidence="11 12">
    <name type="scientific">Neonectria punicea</name>
    <dbReference type="NCBI Taxonomy" id="979145"/>
    <lineage>
        <taxon>Eukaryota</taxon>
        <taxon>Fungi</taxon>
        <taxon>Dikarya</taxon>
        <taxon>Ascomycota</taxon>
        <taxon>Pezizomycotina</taxon>
        <taxon>Sordariomycetes</taxon>
        <taxon>Hypocreomycetidae</taxon>
        <taxon>Hypocreales</taxon>
        <taxon>Nectriaceae</taxon>
        <taxon>Neonectria</taxon>
    </lineage>
</organism>
<evidence type="ECO:0000256" key="4">
    <source>
        <dbReference type="ARBA" id="ARBA00022737"/>
    </source>
</evidence>
<proteinExistence type="predicted"/>
<dbReference type="Pfam" id="PF01485">
    <property type="entry name" value="IBR"/>
    <property type="match status" value="1"/>
</dbReference>
<dbReference type="CDD" id="cd22585">
    <property type="entry name" value="Rcat_RBR_DEAH12-like"/>
    <property type="match status" value="1"/>
</dbReference>
<keyword evidence="12" id="KW-1185">Reference proteome</keyword>
<dbReference type="InterPro" id="IPR013083">
    <property type="entry name" value="Znf_RING/FYVE/PHD"/>
</dbReference>
<evidence type="ECO:0000313" key="11">
    <source>
        <dbReference type="EMBL" id="KAK7409279.1"/>
    </source>
</evidence>
<dbReference type="SMART" id="SM00647">
    <property type="entry name" value="IBR"/>
    <property type="match status" value="2"/>
</dbReference>
<feature type="domain" description="RING-type" evidence="9">
    <location>
        <begin position="506"/>
        <end position="548"/>
    </location>
</feature>
<keyword evidence="5 8" id="KW-0863">Zinc-finger</keyword>
<evidence type="ECO:0000256" key="1">
    <source>
        <dbReference type="ARBA" id="ARBA00004906"/>
    </source>
</evidence>
<dbReference type="Gene3D" id="3.30.40.10">
    <property type="entry name" value="Zinc/RING finger domain, C3HC4 (zinc finger)"/>
    <property type="match status" value="1"/>
</dbReference>
<evidence type="ECO:0000313" key="12">
    <source>
        <dbReference type="Proteomes" id="UP001498476"/>
    </source>
</evidence>
<dbReference type="InterPro" id="IPR044066">
    <property type="entry name" value="TRIAD_supradom"/>
</dbReference>
<dbReference type="Proteomes" id="UP001498476">
    <property type="component" value="Unassembled WGS sequence"/>
</dbReference>
<evidence type="ECO:0000256" key="2">
    <source>
        <dbReference type="ARBA" id="ARBA00022679"/>
    </source>
</evidence>
<keyword evidence="3" id="KW-0479">Metal-binding</keyword>
<dbReference type="PROSITE" id="PS50089">
    <property type="entry name" value="ZF_RING_2"/>
    <property type="match status" value="1"/>
</dbReference>
<dbReference type="PROSITE" id="PS51873">
    <property type="entry name" value="TRIAD"/>
    <property type="match status" value="1"/>
</dbReference>
<evidence type="ECO:0000259" key="10">
    <source>
        <dbReference type="PROSITE" id="PS51873"/>
    </source>
</evidence>
<name>A0ABR1GUS6_9HYPO</name>
<dbReference type="Pfam" id="PF22191">
    <property type="entry name" value="IBR_1"/>
    <property type="match status" value="1"/>
</dbReference>
<reference evidence="11 12" key="1">
    <citation type="journal article" date="2025" name="Microbiol. Resour. Announc.">
        <title>Draft genome sequences for Neonectria magnoliae and Neonectria punicea, canker pathogens of Liriodendron tulipifera and Acer saccharum in West Virginia.</title>
        <authorList>
            <person name="Petronek H.M."/>
            <person name="Kasson M.T."/>
            <person name="Metheny A.M."/>
            <person name="Stauder C.M."/>
            <person name="Lovett B."/>
            <person name="Lynch S.C."/>
            <person name="Garnas J.R."/>
            <person name="Kasson L.R."/>
            <person name="Stajich J.E."/>
        </authorList>
    </citation>
    <scope>NUCLEOTIDE SEQUENCE [LARGE SCALE GENOMIC DNA]</scope>
    <source>
        <strain evidence="11 12">NRRL 64653</strain>
    </source>
</reference>
<keyword evidence="6" id="KW-0833">Ubl conjugation pathway</keyword>
<keyword evidence="4" id="KW-0677">Repeat</keyword>
<dbReference type="EMBL" id="JAZAVJ010000156">
    <property type="protein sequence ID" value="KAK7409279.1"/>
    <property type="molecule type" value="Genomic_DNA"/>
</dbReference>
<evidence type="ECO:0000256" key="7">
    <source>
        <dbReference type="ARBA" id="ARBA00022833"/>
    </source>
</evidence>
<evidence type="ECO:0000259" key="9">
    <source>
        <dbReference type="PROSITE" id="PS50089"/>
    </source>
</evidence>
<dbReference type="InterPro" id="IPR051628">
    <property type="entry name" value="LUBAC_E3_Ligases"/>
</dbReference>
<evidence type="ECO:0000256" key="3">
    <source>
        <dbReference type="ARBA" id="ARBA00022723"/>
    </source>
</evidence>
<dbReference type="PROSITE" id="PS00028">
    <property type="entry name" value="ZINC_FINGER_C2H2_1"/>
    <property type="match status" value="1"/>
</dbReference>
<gene>
    <name evidence="11" type="ORF">QQX98_008519</name>
</gene>
<dbReference type="PANTHER" id="PTHR22770:SF13">
    <property type="entry name" value="RING-TYPE DOMAIN-CONTAINING PROTEIN"/>
    <property type="match status" value="1"/>
</dbReference>
<dbReference type="Gene3D" id="1.20.120.1750">
    <property type="match status" value="1"/>
</dbReference>
<keyword evidence="7" id="KW-0862">Zinc</keyword>
<dbReference type="InterPro" id="IPR002867">
    <property type="entry name" value="IBR_dom"/>
</dbReference>
<dbReference type="SUPFAM" id="SSF57850">
    <property type="entry name" value="RING/U-box"/>
    <property type="match status" value="3"/>
</dbReference>
<comment type="pathway">
    <text evidence="1">Protein modification; protein ubiquitination.</text>
</comment>
<evidence type="ECO:0008006" key="13">
    <source>
        <dbReference type="Google" id="ProtNLM"/>
    </source>
</evidence>
<evidence type="ECO:0000256" key="8">
    <source>
        <dbReference type="PROSITE-ProRule" id="PRU00175"/>
    </source>
</evidence>
<evidence type="ECO:0000256" key="6">
    <source>
        <dbReference type="ARBA" id="ARBA00022786"/>
    </source>
</evidence>
<sequence>MVENWTRELGGAWVQFGQGATTLKVSLPSDFSAIQISNLPAWGAVGYVTKLLANVGLVLPADAVRIMKPAGADNCSAIVKVEDSTFAKSACSKLRTCTGLDNLQVVSIPVPVPAGSNFHQVDCRQVRCSWHRPARTVCLSFGSNEVAWRVFKKFASGKYQILGSKVAAKVPIAQNNDRRDGPSWVVKLTGLAETVEEGDITKDITTSEKPLQMEIGEPTYVSDMEMDSTLVKSMLYEFGPLERWDVSNDDKGRRIKARATFVNESQARDAVSSLDKKPLPFCDSGKLFLQLVTCVKFKVSTRVYGVVQKRINSHKAAWERKYVHFLAFAPRGSYRILKLHGENRQLVAEAQRDLEAIIAGHVMRMNGKSLWYPNFRVNGDGYKRFKKIEEDLGVVIIRDVRSSQIRVFGPEESFALAAEALHRLIQDVTSASHIISLDQEGELQWACTGGFKVLEAQLGHGKAVFDLSSRRILVHGTEKVVAEARLIIARKQTKPMKKDSNCQTDCPVCFCEAEESLRTSCGHVYCGMCFVNMCRAEASTSKEFCVTCVGDSGRCSKVLELSEIHNLLLSETFEDVLEASFASHVRRHPDQFRYCPTPDCSQIYRITSGLPRTFTCGKCLVSTCTSCLAPHPGMTCAEHKGDATGGVEALNKIKEELGVKDCPKCSTAMEKTEGCNHMTCKGCGTHICWLCLATFGESRACYDHMRRLHGGIGI</sequence>
<dbReference type="InterPro" id="IPR013087">
    <property type="entry name" value="Znf_C2H2_type"/>
</dbReference>
<evidence type="ECO:0000256" key="5">
    <source>
        <dbReference type="ARBA" id="ARBA00022771"/>
    </source>
</evidence>
<comment type="caution">
    <text evidence="11">The sequence shown here is derived from an EMBL/GenBank/DDBJ whole genome shotgun (WGS) entry which is preliminary data.</text>
</comment>
<dbReference type="CDD" id="cd20335">
    <property type="entry name" value="BRcat_RBR"/>
    <property type="match status" value="1"/>
</dbReference>
<feature type="domain" description="RING-type" evidence="10">
    <location>
        <begin position="502"/>
        <end position="714"/>
    </location>
</feature>
<keyword evidence="2" id="KW-0808">Transferase</keyword>
<accession>A0ABR1GUS6</accession>
<protein>
    <recommendedName>
        <fullName evidence="13">RING-type domain-containing protein</fullName>
    </recommendedName>
</protein>